<comment type="caution">
    <text evidence="3">The sequence shown here is derived from an EMBL/GenBank/DDBJ whole genome shotgun (WGS) entry which is preliminary data.</text>
</comment>
<organism evidence="3 4">
    <name type="scientific">Candidatus Burkholderia verschuerenii</name>
    <dbReference type="NCBI Taxonomy" id="242163"/>
    <lineage>
        <taxon>Bacteria</taxon>
        <taxon>Pseudomonadati</taxon>
        <taxon>Pseudomonadota</taxon>
        <taxon>Betaproteobacteria</taxon>
        <taxon>Burkholderiales</taxon>
        <taxon>Burkholderiaceae</taxon>
        <taxon>Burkholderia</taxon>
    </lineage>
</organism>
<dbReference type="PANTHER" id="PTHR35272">
    <property type="entry name" value="THIOL:DISULFIDE INTERCHANGE PROTEIN DSBC-RELATED"/>
    <property type="match status" value="1"/>
</dbReference>
<feature type="chain" id="PRO_5010006158" description="Thiol:disulfide interchange protein" evidence="1">
    <location>
        <begin position="22"/>
        <end position="168"/>
    </location>
</feature>
<feature type="signal peptide" evidence="1">
    <location>
        <begin position="1"/>
        <end position="21"/>
    </location>
</feature>
<comment type="subcellular location">
    <subcellularLocation>
        <location evidence="1">Periplasm</location>
    </subcellularLocation>
</comment>
<keyword evidence="4" id="KW-1185">Reference proteome</keyword>
<evidence type="ECO:0000256" key="1">
    <source>
        <dbReference type="RuleBase" id="RU364038"/>
    </source>
</evidence>
<dbReference type="InterPro" id="IPR033954">
    <property type="entry name" value="DiS-bond_Isoase_DsbC/G"/>
</dbReference>
<dbReference type="Proteomes" id="UP000036959">
    <property type="component" value="Unassembled WGS sequence"/>
</dbReference>
<evidence type="ECO:0000259" key="2">
    <source>
        <dbReference type="Pfam" id="PF13098"/>
    </source>
</evidence>
<dbReference type="PANTHER" id="PTHR35272:SF3">
    <property type="entry name" value="THIOL:DISULFIDE INTERCHANGE PROTEIN DSBC"/>
    <property type="match status" value="1"/>
</dbReference>
<dbReference type="SUPFAM" id="SSF52833">
    <property type="entry name" value="Thioredoxin-like"/>
    <property type="match status" value="1"/>
</dbReference>
<dbReference type="PATRIC" id="fig|242163.4.peg.4473"/>
<dbReference type="AlphaFoldDB" id="A0A0L0MFP1"/>
<dbReference type="RefSeq" id="WP_050452971.1">
    <property type="nucleotide sequence ID" value="NZ_LFJJ01000032.1"/>
</dbReference>
<protein>
    <recommendedName>
        <fullName evidence="1">Thiol:disulfide interchange protein</fullName>
    </recommendedName>
</protein>
<gene>
    <name evidence="3" type="ORF">BVER_02936c</name>
</gene>
<comment type="function">
    <text evidence="1">Required for disulfide bond formation in some periplasmic proteins. Acts by transferring its disulfide bond to other proteins and is reduced in the process.</text>
</comment>
<accession>A0A0L0MFP1</accession>
<sequence>MRARWLALSFVLAMVIGIAHAQDRRIDFASLPLGHAIESIHGTGARRIAVFEDPYCPFYRRLERELQALDDVTVYVFLFPILTPQSRPMSDAIWCAPDRARAWQTWMIEGRAPDAARSCGTSPAADNLALAARLDIRITPTIVFADGTLVTGALPLDDLQAMLNGARP</sequence>
<dbReference type="EMBL" id="LFJJ01000032">
    <property type="protein sequence ID" value="KND61116.1"/>
    <property type="molecule type" value="Genomic_DNA"/>
</dbReference>
<reference evidence="4" key="1">
    <citation type="submission" date="2015-06" db="EMBL/GenBank/DDBJ databases">
        <title>Comparative genomics of Burkholderia leaf nodule symbionts.</title>
        <authorList>
            <person name="Carlier A."/>
            <person name="Eberl L."/>
            <person name="Pinto-Carbo M."/>
        </authorList>
    </citation>
    <scope>NUCLEOTIDE SEQUENCE [LARGE SCALE GENOMIC DNA]</scope>
    <source>
        <strain evidence="4">UZHbot4</strain>
    </source>
</reference>
<dbReference type="InterPro" id="IPR036249">
    <property type="entry name" value="Thioredoxin-like_sf"/>
</dbReference>
<dbReference type="Gene3D" id="3.40.30.10">
    <property type="entry name" value="Glutaredoxin"/>
    <property type="match status" value="1"/>
</dbReference>
<keyword evidence="1" id="KW-0676">Redox-active center</keyword>
<feature type="domain" description="Thioredoxin-like fold" evidence="2">
    <location>
        <begin position="42"/>
        <end position="163"/>
    </location>
</feature>
<evidence type="ECO:0000313" key="4">
    <source>
        <dbReference type="Proteomes" id="UP000036959"/>
    </source>
</evidence>
<evidence type="ECO:0000313" key="3">
    <source>
        <dbReference type="EMBL" id="KND61116.1"/>
    </source>
</evidence>
<keyword evidence="1" id="KW-0732">Signal</keyword>
<dbReference type="OrthoDB" id="12976at2"/>
<name>A0A0L0MFP1_9BURK</name>
<keyword evidence="1" id="KW-0574">Periplasm</keyword>
<dbReference type="GO" id="GO:0042597">
    <property type="term" value="C:periplasmic space"/>
    <property type="evidence" value="ECO:0007669"/>
    <property type="project" value="UniProtKB-SubCell"/>
</dbReference>
<dbReference type="CDD" id="cd03020">
    <property type="entry name" value="DsbA_DsbC_DsbG"/>
    <property type="match status" value="1"/>
</dbReference>
<dbReference type="InterPro" id="IPR012336">
    <property type="entry name" value="Thioredoxin-like_fold"/>
</dbReference>
<comment type="similarity">
    <text evidence="1">Belongs to the thioredoxin family. DsbC subfamily.</text>
</comment>
<dbReference type="Pfam" id="PF13098">
    <property type="entry name" value="Thioredoxin_2"/>
    <property type="match status" value="1"/>
</dbReference>
<proteinExistence type="inferred from homology"/>
<dbReference type="InterPro" id="IPR051470">
    <property type="entry name" value="Thiol:disulfide_interchange"/>
</dbReference>